<evidence type="ECO:0000313" key="3">
    <source>
        <dbReference type="Proteomes" id="UP001454036"/>
    </source>
</evidence>
<dbReference type="EMBL" id="BAABME010001128">
    <property type="protein sequence ID" value="GAA0147735.1"/>
    <property type="molecule type" value="Genomic_DNA"/>
</dbReference>
<keyword evidence="3" id="KW-1185">Reference proteome</keyword>
<evidence type="ECO:0000313" key="2">
    <source>
        <dbReference type="EMBL" id="GAA0147735.1"/>
    </source>
</evidence>
<proteinExistence type="predicted"/>
<sequence length="202" mass="22369">MWLILEGFLVARHLTFLSVHIYLSGLGKRARSFGGSPCALGVSSSRRLLTLSLDPNAAVIRDSKTAKKRKTDCADGARKVLKKSKALVEVEGEDEEHVVELGVKDSQTLEGFRKKTAGSVILKGHLCHFHNHYNIHKDVLMRAPLADETLNLPEDGYTPGFWEFFNYGLRLRASAFVNSVLFAIGHDPGQMGPFAWATLMAF</sequence>
<dbReference type="Proteomes" id="UP001454036">
    <property type="component" value="Unassembled WGS sequence"/>
</dbReference>
<keyword evidence="1" id="KW-0732">Signal</keyword>
<accession>A0AAV3P8C7</accession>
<organism evidence="2 3">
    <name type="scientific">Lithospermum erythrorhizon</name>
    <name type="common">Purple gromwell</name>
    <name type="synonym">Lithospermum officinale var. erythrorhizon</name>
    <dbReference type="NCBI Taxonomy" id="34254"/>
    <lineage>
        <taxon>Eukaryota</taxon>
        <taxon>Viridiplantae</taxon>
        <taxon>Streptophyta</taxon>
        <taxon>Embryophyta</taxon>
        <taxon>Tracheophyta</taxon>
        <taxon>Spermatophyta</taxon>
        <taxon>Magnoliopsida</taxon>
        <taxon>eudicotyledons</taxon>
        <taxon>Gunneridae</taxon>
        <taxon>Pentapetalae</taxon>
        <taxon>asterids</taxon>
        <taxon>lamiids</taxon>
        <taxon>Boraginales</taxon>
        <taxon>Boraginaceae</taxon>
        <taxon>Boraginoideae</taxon>
        <taxon>Lithospermeae</taxon>
        <taxon>Lithospermum</taxon>
    </lineage>
</organism>
<feature type="chain" id="PRO_5043853497" evidence="1">
    <location>
        <begin position="18"/>
        <end position="202"/>
    </location>
</feature>
<protein>
    <submittedName>
        <fullName evidence="2">Uncharacterized protein</fullName>
    </submittedName>
</protein>
<dbReference type="AlphaFoldDB" id="A0AAV3P8C7"/>
<gene>
    <name evidence="2" type="ORF">LIER_07363</name>
</gene>
<feature type="signal peptide" evidence="1">
    <location>
        <begin position="1"/>
        <end position="17"/>
    </location>
</feature>
<evidence type="ECO:0000256" key="1">
    <source>
        <dbReference type="SAM" id="SignalP"/>
    </source>
</evidence>
<comment type="caution">
    <text evidence="2">The sequence shown here is derived from an EMBL/GenBank/DDBJ whole genome shotgun (WGS) entry which is preliminary data.</text>
</comment>
<name>A0AAV3P8C7_LITER</name>
<reference evidence="2 3" key="1">
    <citation type="submission" date="2024-01" db="EMBL/GenBank/DDBJ databases">
        <title>The complete chloroplast genome sequence of Lithospermum erythrorhizon: insights into the phylogenetic relationship among Boraginaceae species and the maternal lineages of purple gromwells.</title>
        <authorList>
            <person name="Okada T."/>
            <person name="Watanabe K."/>
        </authorList>
    </citation>
    <scope>NUCLEOTIDE SEQUENCE [LARGE SCALE GENOMIC DNA]</scope>
</reference>